<feature type="non-terminal residue" evidence="1">
    <location>
        <position position="1134"/>
    </location>
</feature>
<accession>A0A9P7KSK8</accession>
<organism evidence="1 2">
    <name type="scientific">Fusarium avenaceum</name>
    <dbReference type="NCBI Taxonomy" id="40199"/>
    <lineage>
        <taxon>Eukaryota</taxon>
        <taxon>Fungi</taxon>
        <taxon>Dikarya</taxon>
        <taxon>Ascomycota</taxon>
        <taxon>Pezizomycotina</taxon>
        <taxon>Sordariomycetes</taxon>
        <taxon>Hypocreomycetidae</taxon>
        <taxon>Hypocreales</taxon>
        <taxon>Nectriaceae</taxon>
        <taxon>Fusarium</taxon>
        <taxon>Fusarium tricinctum species complex</taxon>
    </lineage>
</organism>
<gene>
    <name evidence="1" type="ORF">KAF25_002950</name>
</gene>
<keyword evidence="2" id="KW-1185">Reference proteome</keyword>
<protein>
    <submittedName>
        <fullName evidence="1">Uncharacterized protein</fullName>
    </submittedName>
</protein>
<sequence>EILSPSLARLGQAAEISPSIIILPAAQACPLILSSARGSSFCEAPLSVHNLFLSTFTHPTVKMLSHSRLRQHESANSDLKTTWLPSVHSKPIPLESVLSDDDGSPDATIVHHDANTLALDKEVDSSLLRKTSSYSGVNGTTIFSRRDFSEGLMSNRHVSQAMSVVSKRETVNNFSMVHHHQQNNPLYDTSALWKFDRDHVENSSLTIELDTHMQRALDRYVRSVGCAFDFKRSVTSKDFLTMVTNERLRYMPDKGSRLDKILKKAESFGVKFDKLMAAMKMIEMPTYESSALVLSSCKTLLGLAGKYSYAVERFFTVLDEAMAVIVGMSKRLDRQHDHSHHRIYNIFQSSLAMIVDIVVDITASFGISKGGVNERTIVTQFESRFEVIMVRLSQLRAELYLQTLVRWCDGDSHSTDTLILILQGFEDFGLETCPPAYLHILIKVCLSLPSHGEHAESLKWFRFLWTSLEKHRHDCEISHEQWFEVYQEYLIVLGLHEHFNERIHLAEEFQSLVLIELGSKHLLYLRARIEFAKILELDSVRYTEAVTIYEELGHFDFHSFEDCHREEFMALIEITKYRLSLIFESHPEMSHRAEILLIDSFTNLKLELCYSDERVIIALTRIIEYHRKQKRQGSISAAIKVIEEYVLGLLVEERNEVILFGVARTLAKLYRELSSVEIGIKFIQHVKEQVLGGQHTVVEGHCGFGHGQLAQLDRRCFVFIHSFEQLLCGYEREKMLDEIIRDIYTETCLYEAWSVSLHQCKRDIHVRLAAGARLVAFLDQKGRHAEMRQLRNEIWEMFKDFAPGSISTESMWQLFELTMANIHKKTVSFTLLECLVDVGLAVFTKVRDYSVALQFFRWSQIYFNHFTRTDHSRAVSLAFRISECFSRRQVVSTDVYFIELQTISSEILVEVLKVGHLEMDFSTIPFNQLNAIIRLLGQRKNFSMLERILQSLWDTRMSRNWSGAATVATGRRLCEVKFAAGHQTSALVLLESICYNLRDVYGSVHRLTVECETLRASFHNTCGNHRAARDIHVHLLEQVGQLDRDDSMHDHEHLSGLVQDQARRLKWAYENHQTGDEKEESFYRSLLSKASGSLGGYDGHSHYEQGDITMMGGEKTETKWELPEDWSLPTNEIS</sequence>
<evidence type="ECO:0000313" key="1">
    <source>
        <dbReference type="EMBL" id="KAG5660344.1"/>
    </source>
</evidence>
<reference evidence="1" key="1">
    <citation type="submission" date="2021-04" db="EMBL/GenBank/DDBJ databases">
        <title>Draft genome of Fusarium avenaceum strain F156N33, isolated from an atmospheric sample in Virginia.</title>
        <authorList>
            <person name="Yang S."/>
            <person name="Vinatzer B.A."/>
            <person name="Coleman J."/>
        </authorList>
    </citation>
    <scope>NUCLEOTIDE SEQUENCE</scope>
    <source>
        <strain evidence="1">F156N33</strain>
    </source>
</reference>
<proteinExistence type="predicted"/>
<dbReference type="EMBL" id="JAGPUO010000009">
    <property type="protein sequence ID" value="KAG5660344.1"/>
    <property type="molecule type" value="Genomic_DNA"/>
</dbReference>
<dbReference type="Proteomes" id="UP000782241">
    <property type="component" value="Unassembled WGS sequence"/>
</dbReference>
<dbReference type="AlphaFoldDB" id="A0A9P7KSK8"/>
<name>A0A9P7KSK8_9HYPO</name>
<evidence type="ECO:0000313" key="2">
    <source>
        <dbReference type="Proteomes" id="UP000782241"/>
    </source>
</evidence>
<comment type="caution">
    <text evidence="1">The sequence shown here is derived from an EMBL/GenBank/DDBJ whole genome shotgun (WGS) entry which is preliminary data.</text>
</comment>